<dbReference type="Proteomes" id="UP000295083">
    <property type="component" value="Unassembled WGS sequence"/>
</dbReference>
<reference evidence="2 3" key="1">
    <citation type="submission" date="2018-11" db="EMBL/GenBank/DDBJ databases">
        <title>Genome sequence and assembly of Colletotrichum spinosum.</title>
        <authorList>
            <person name="Gan P."/>
            <person name="Shirasu K."/>
        </authorList>
    </citation>
    <scope>NUCLEOTIDE SEQUENCE [LARGE SCALE GENOMIC DNA]</scope>
    <source>
        <strain evidence="2 3">CBS 515.97</strain>
    </source>
</reference>
<feature type="transmembrane region" description="Helical" evidence="1">
    <location>
        <begin position="28"/>
        <end position="47"/>
    </location>
</feature>
<evidence type="ECO:0000313" key="2">
    <source>
        <dbReference type="EMBL" id="TDZ34041.1"/>
    </source>
</evidence>
<evidence type="ECO:0000256" key="1">
    <source>
        <dbReference type="SAM" id="Phobius"/>
    </source>
</evidence>
<proteinExistence type="predicted"/>
<protein>
    <submittedName>
        <fullName evidence="2">Uncharacterized protein</fullName>
    </submittedName>
</protein>
<accession>A0A4R8Q6A5</accession>
<keyword evidence="1" id="KW-1133">Transmembrane helix</keyword>
<name>A0A4R8Q6A5_9PEZI</name>
<dbReference type="AlphaFoldDB" id="A0A4R8Q6A5"/>
<keyword evidence="3" id="KW-1185">Reference proteome</keyword>
<dbReference type="EMBL" id="QAPG01000057">
    <property type="protein sequence ID" value="TDZ34041.1"/>
    <property type="molecule type" value="Genomic_DNA"/>
</dbReference>
<comment type="caution">
    <text evidence="2">The sequence shown here is derived from an EMBL/GenBank/DDBJ whole genome shotgun (WGS) entry which is preliminary data.</text>
</comment>
<sequence>MVPLPGYESDMLARAMSTRRNGPFQPEYRLFILSIPIVSVILGCVFLGQAGAYPDRRHWMAVVAPHHFGYFAFLGASLVGITYVIDSFPNKAGPLLLVIYGSINIFAVVSGVLEALTVPVYFFGTRMRMWTTRKLWPELAQQ</sequence>
<gene>
    <name evidence="2" type="ORF">C8035_v000646</name>
</gene>
<keyword evidence="1" id="KW-0812">Transmembrane</keyword>
<feature type="transmembrane region" description="Helical" evidence="1">
    <location>
        <begin position="68"/>
        <end position="85"/>
    </location>
</feature>
<evidence type="ECO:0000313" key="3">
    <source>
        <dbReference type="Proteomes" id="UP000295083"/>
    </source>
</evidence>
<keyword evidence="1" id="KW-0472">Membrane</keyword>
<organism evidence="2 3">
    <name type="scientific">Colletotrichum spinosum</name>
    <dbReference type="NCBI Taxonomy" id="1347390"/>
    <lineage>
        <taxon>Eukaryota</taxon>
        <taxon>Fungi</taxon>
        <taxon>Dikarya</taxon>
        <taxon>Ascomycota</taxon>
        <taxon>Pezizomycotina</taxon>
        <taxon>Sordariomycetes</taxon>
        <taxon>Hypocreomycetidae</taxon>
        <taxon>Glomerellales</taxon>
        <taxon>Glomerellaceae</taxon>
        <taxon>Colletotrichum</taxon>
        <taxon>Colletotrichum orbiculare species complex</taxon>
    </lineage>
</organism>
<feature type="transmembrane region" description="Helical" evidence="1">
    <location>
        <begin position="97"/>
        <end position="124"/>
    </location>
</feature>